<sequence>NELEQVLDDYKEEELSEIEAYIAYSQEEYEKKTDFYFLITIQEWRKLCLSNSCI</sequence>
<dbReference type="AlphaFoldDB" id="A0A9N9NEJ2"/>
<comment type="caution">
    <text evidence="1">The sequence shown here is derived from an EMBL/GenBank/DDBJ whole genome shotgun (WGS) entry which is preliminary data.</text>
</comment>
<proteinExistence type="predicted"/>
<name>A0A9N9NEJ2_9GLOM</name>
<dbReference type="Proteomes" id="UP000789570">
    <property type="component" value="Unassembled WGS sequence"/>
</dbReference>
<gene>
    <name evidence="1" type="ORF">FCALED_LOCUS14602</name>
</gene>
<evidence type="ECO:0000313" key="1">
    <source>
        <dbReference type="EMBL" id="CAG8724952.1"/>
    </source>
</evidence>
<reference evidence="1" key="1">
    <citation type="submission" date="2021-06" db="EMBL/GenBank/DDBJ databases">
        <authorList>
            <person name="Kallberg Y."/>
            <person name="Tangrot J."/>
            <person name="Rosling A."/>
        </authorList>
    </citation>
    <scope>NUCLEOTIDE SEQUENCE</scope>
    <source>
        <strain evidence="1">UK204</strain>
    </source>
</reference>
<keyword evidence="2" id="KW-1185">Reference proteome</keyword>
<organism evidence="1 2">
    <name type="scientific">Funneliformis caledonium</name>
    <dbReference type="NCBI Taxonomy" id="1117310"/>
    <lineage>
        <taxon>Eukaryota</taxon>
        <taxon>Fungi</taxon>
        <taxon>Fungi incertae sedis</taxon>
        <taxon>Mucoromycota</taxon>
        <taxon>Glomeromycotina</taxon>
        <taxon>Glomeromycetes</taxon>
        <taxon>Glomerales</taxon>
        <taxon>Glomeraceae</taxon>
        <taxon>Funneliformis</taxon>
    </lineage>
</organism>
<accession>A0A9N9NEJ2</accession>
<dbReference type="EMBL" id="CAJVPQ010010962">
    <property type="protein sequence ID" value="CAG8724952.1"/>
    <property type="molecule type" value="Genomic_DNA"/>
</dbReference>
<protein>
    <submittedName>
        <fullName evidence="1">9184_t:CDS:1</fullName>
    </submittedName>
</protein>
<evidence type="ECO:0000313" key="2">
    <source>
        <dbReference type="Proteomes" id="UP000789570"/>
    </source>
</evidence>
<feature type="non-terminal residue" evidence="1">
    <location>
        <position position="1"/>
    </location>
</feature>